<reference evidence="2" key="2">
    <citation type="journal article" date="2024" name="Plant">
        <title>Genomic evolution and insights into agronomic trait innovations of Sesamum species.</title>
        <authorList>
            <person name="Miao H."/>
            <person name="Wang L."/>
            <person name="Qu L."/>
            <person name="Liu H."/>
            <person name="Sun Y."/>
            <person name="Le M."/>
            <person name="Wang Q."/>
            <person name="Wei S."/>
            <person name="Zheng Y."/>
            <person name="Lin W."/>
            <person name="Duan Y."/>
            <person name="Cao H."/>
            <person name="Xiong S."/>
            <person name="Wang X."/>
            <person name="Wei L."/>
            <person name="Li C."/>
            <person name="Ma Q."/>
            <person name="Ju M."/>
            <person name="Zhao R."/>
            <person name="Li G."/>
            <person name="Mu C."/>
            <person name="Tian Q."/>
            <person name="Mei H."/>
            <person name="Zhang T."/>
            <person name="Gao T."/>
            <person name="Zhang H."/>
        </authorList>
    </citation>
    <scope>NUCLEOTIDE SEQUENCE</scope>
    <source>
        <strain evidence="2">G02</strain>
    </source>
</reference>
<protein>
    <submittedName>
        <fullName evidence="2">Uncharacterized protein</fullName>
    </submittedName>
</protein>
<name>A0AAW2S0T1_SESRA</name>
<proteinExistence type="predicted"/>
<gene>
    <name evidence="2" type="ORF">Sradi_2996200</name>
</gene>
<sequence length="87" mass="9935">MKSEEFVRRCLPQVKGSGPSSREPSETVRRSQGVVPQMRKSLRNVGESLRSVRSFHESERVNLYLWGEGDALSQLESSSYLIFERSC</sequence>
<organism evidence="2">
    <name type="scientific">Sesamum radiatum</name>
    <name type="common">Black benniseed</name>
    <dbReference type="NCBI Taxonomy" id="300843"/>
    <lineage>
        <taxon>Eukaryota</taxon>
        <taxon>Viridiplantae</taxon>
        <taxon>Streptophyta</taxon>
        <taxon>Embryophyta</taxon>
        <taxon>Tracheophyta</taxon>
        <taxon>Spermatophyta</taxon>
        <taxon>Magnoliopsida</taxon>
        <taxon>eudicotyledons</taxon>
        <taxon>Gunneridae</taxon>
        <taxon>Pentapetalae</taxon>
        <taxon>asterids</taxon>
        <taxon>lamiids</taxon>
        <taxon>Lamiales</taxon>
        <taxon>Pedaliaceae</taxon>
        <taxon>Sesamum</taxon>
    </lineage>
</organism>
<dbReference type="EMBL" id="JACGWJ010000012">
    <property type="protein sequence ID" value="KAL0386019.1"/>
    <property type="molecule type" value="Genomic_DNA"/>
</dbReference>
<reference evidence="2" key="1">
    <citation type="submission" date="2020-06" db="EMBL/GenBank/DDBJ databases">
        <authorList>
            <person name="Li T."/>
            <person name="Hu X."/>
            <person name="Zhang T."/>
            <person name="Song X."/>
            <person name="Zhang H."/>
            <person name="Dai N."/>
            <person name="Sheng W."/>
            <person name="Hou X."/>
            <person name="Wei L."/>
        </authorList>
    </citation>
    <scope>NUCLEOTIDE SEQUENCE</scope>
    <source>
        <strain evidence="2">G02</strain>
        <tissue evidence="2">Leaf</tissue>
    </source>
</reference>
<feature type="region of interest" description="Disordered" evidence="1">
    <location>
        <begin position="13"/>
        <end position="34"/>
    </location>
</feature>
<dbReference type="AlphaFoldDB" id="A0AAW2S0T1"/>
<evidence type="ECO:0000256" key="1">
    <source>
        <dbReference type="SAM" id="MobiDB-lite"/>
    </source>
</evidence>
<accession>A0AAW2S0T1</accession>
<comment type="caution">
    <text evidence="2">The sequence shown here is derived from an EMBL/GenBank/DDBJ whole genome shotgun (WGS) entry which is preliminary data.</text>
</comment>
<evidence type="ECO:0000313" key="2">
    <source>
        <dbReference type="EMBL" id="KAL0386019.1"/>
    </source>
</evidence>